<gene>
    <name evidence="3" type="ORF">KP509_12G036800</name>
</gene>
<dbReference type="InterPro" id="IPR002885">
    <property type="entry name" value="PPR_rpt"/>
</dbReference>
<name>A0A8T2TI52_CERRI</name>
<keyword evidence="1" id="KW-0677">Repeat</keyword>
<proteinExistence type="predicted"/>
<feature type="repeat" description="PPR" evidence="2">
    <location>
        <begin position="691"/>
        <end position="725"/>
    </location>
</feature>
<feature type="repeat" description="PPR" evidence="2">
    <location>
        <begin position="385"/>
        <end position="419"/>
    </location>
</feature>
<dbReference type="NCBIfam" id="TIGR00756">
    <property type="entry name" value="PPR"/>
    <property type="match status" value="7"/>
</dbReference>
<sequence length="1046" mass="115473">MDVVVVETLHGLDHSAIHDLKLAPFSTREPLPANHAPNTRWLQGELKFSGILHSSEIQIGELVEPSEHGNKLHSANESVEEEEYFLDKLWQHEKKKKEVRCRKDNRILENDTYAAPSIVSFLKACTERRDLRQGIQIHSIIFNRDDLRNNVFVGSALVNMYAKCGALEKAQEAFDGFPIKNIVSWNALIAGYVQHNRCREALNCFKCMQGQAIAPDKVTFSCILKACGSIAALDKGQELHAELLKRGLLEHCVVVGNALIDMYVKCGHLAKAREVFDELPTIDVITWTTLMTGYVLEGHGEEALRLYERMKETTCLPNAATFLGILKACSSMQAVQQGLQVHSEIISDGSLEKDMVVGTAIIDMYAKCSMMMEAQDVFDELPIQDSLLWSTLIDGYAQNMQGQEALNCFEQMQIAGFRADEVTLASVLKACGSVGAVNKGEEIHHQLNRDKLIGSDPVVRNALIGMYSKCGLYAKAWEVFNETPKRDIVAWNALISGYVLHKYGREAIECFEDLVNEGLCPDDVTFVSVLKACGIVGDSDLGQRIHAMVVKEGLLDHFPAIANALVYMYAKCKSLEKASYIFKELKVRDSVSWNSLIARDAQDVYGKDAINMFQQMQADGIPGDAVTFARVLKACASTGAVEKGEEIHNQILLEGVAENSQLIFNSLIGMYAKCGLMSKAQEVFDKLPVKDVVSWNALIAGYVQQGLPLQALNCFEQMQLAGQVPDSITYTSILKACANTGALKKGEAIHAEAMKGLFTDNDVRVGTALVDLYAKCGLLEKAKEAFNKLPYHDVISWNALITGYVQHALEDEALSCFKQMHFDGVLPDDVSFVCMLKVCGSLGAVFKGYEMHAEIIKKGCLEKGSTIVSALVDMYANCGLSEEAREVFDKLSIRDTVDWNALIAGYALLGQDQDAFHMLCEMLKQGSKPDLVTFTTILNVCSHVGLLEKGEKFFQVMLIDHQIEPTLKHFTCLVDLYARAGQLDKGEAVILKLPFQADAAVWNALLGASHSSNDAKVSAWAYKHVELLELCDASTYVPFRSISAAA</sequence>
<dbReference type="OrthoDB" id="1934782at2759"/>
<feature type="repeat" description="PPR" evidence="2">
    <location>
        <begin position="181"/>
        <end position="215"/>
    </location>
</feature>
<dbReference type="Pfam" id="PF13041">
    <property type="entry name" value="PPR_2"/>
    <property type="match status" value="6"/>
</dbReference>
<keyword evidence="4" id="KW-1185">Reference proteome</keyword>
<comment type="caution">
    <text evidence="3">The sequence shown here is derived from an EMBL/GenBank/DDBJ whole genome shotgun (WGS) entry which is preliminary data.</text>
</comment>
<dbReference type="FunFam" id="1.25.40.10:FF:000144">
    <property type="entry name" value="Pentatricopeptide repeat-containing protein, mitochondrial"/>
    <property type="match status" value="1"/>
</dbReference>
<dbReference type="InterPro" id="IPR011990">
    <property type="entry name" value="TPR-like_helical_dom_sf"/>
</dbReference>
<dbReference type="FunFam" id="1.25.40.10:FF:000344">
    <property type="entry name" value="Pentatricopeptide repeat-containing protein"/>
    <property type="match status" value="1"/>
</dbReference>
<dbReference type="GO" id="GO:0048731">
    <property type="term" value="P:system development"/>
    <property type="evidence" value="ECO:0007669"/>
    <property type="project" value="UniProtKB-ARBA"/>
</dbReference>
<dbReference type="PANTHER" id="PTHR24015">
    <property type="entry name" value="OS07G0578800 PROTEIN-RELATED"/>
    <property type="match status" value="1"/>
</dbReference>
<dbReference type="PANTHER" id="PTHR24015:SF548">
    <property type="entry name" value="OS08G0340900 PROTEIN"/>
    <property type="match status" value="1"/>
</dbReference>
<dbReference type="FunFam" id="1.25.40.10:FF:000031">
    <property type="entry name" value="Pentatricopeptide repeat-containing protein mitochondrial"/>
    <property type="match status" value="3"/>
</dbReference>
<dbReference type="FunFam" id="1.25.40.10:FF:000227">
    <property type="entry name" value="Pentatricopeptide repeat-containing protein At3g13880"/>
    <property type="match status" value="1"/>
</dbReference>
<organism evidence="3 4">
    <name type="scientific">Ceratopteris richardii</name>
    <name type="common">Triangle waterfern</name>
    <dbReference type="NCBI Taxonomy" id="49495"/>
    <lineage>
        <taxon>Eukaryota</taxon>
        <taxon>Viridiplantae</taxon>
        <taxon>Streptophyta</taxon>
        <taxon>Embryophyta</taxon>
        <taxon>Tracheophyta</taxon>
        <taxon>Polypodiopsida</taxon>
        <taxon>Polypodiidae</taxon>
        <taxon>Polypodiales</taxon>
        <taxon>Pteridineae</taxon>
        <taxon>Pteridaceae</taxon>
        <taxon>Parkerioideae</taxon>
        <taxon>Ceratopteris</taxon>
    </lineage>
</organism>
<dbReference type="Proteomes" id="UP000825935">
    <property type="component" value="Chromosome 12"/>
</dbReference>
<feature type="repeat" description="PPR" evidence="2">
    <location>
        <begin position="930"/>
        <end position="965"/>
    </location>
</feature>
<reference evidence="3" key="1">
    <citation type="submission" date="2021-08" db="EMBL/GenBank/DDBJ databases">
        <title>WGS assembly of Ceratopteris richardii.</title>
        <authorList>
            <person name="Marchant D.B."/>
            <person name="Chen G."/>
            <person name="Jenkins J."/>
            <person name="Shu S."/>
            <person name="Leebens-Mack J."/>
            <person name="Grimwood J."/>
            <person name="Schmutz J."/>
            <person name="Soltis P."/>
            <person name="Soltis D."/>
            <person name="Chen Z.-H."/>
        </authorList>
    </citation>
    <scope>NUCLEOTIDE SEQUENCE</scope>
    <source>
        <strain evidence="3">Whitten #5841</strain>
        <tissue evidence="3">Leaf</tissue>
    </source>
</reference>
<feature type="repeat" description="PPR" evidence="2">
    <location>
        <begin position="793"/>
        <end position="827"/>
    </location>
</feature>
<dbReference type="GO" id="GO:0009451">
    <property type="term" value="P:RNA modification"/>
    <property type="evidence" value="ECO:0007669"/>
    <property type="project" value="InterPro"/>
</dbReference>
<dbReference type="FunFam" id="1.25.40.10:FF:000158">
    <property type="entry name" value="pentatricopeptide repeat-containing protein At2g33680"/>
    <property type="match status" value="1"/>
</dbReference>
<accession>A0A8T2TI52</accession>
<dbReference type="PROSITE" id="PS51375">
    <property type="entry name" value="PPR"/>
    <property type="match status" value="8"/>
</dbReference>
<dbReference type="AlphaFoldDB" id="A0A8T2TI52"/>
<evidence type="ECO:0000313" key="3">
    <source>
        <dbReference type="EMBL" id="KAH7423041.1"/>
    </source>
</evidence>
<dbReference type="Gene3D" id="1.25.40.10">
    <property type="entry name" value="Tetratricopeptide repeat domain"/>
    <property type="match status" value="7"/>
</dbReference>
<dbReference type="OMA" id="HAPNTRW"/>
<evidence type="ECO:0000256" key="2">
    <source>
        <dbReference type="PROSITE-ProRule" id="PRU00708"/>
    </source>
</evidence>
<dbReference type="GO" id="GO:0003723">
    <property type="term" value="F:RNA binding"/>
    <property type="evidence" value="ECO:0007669"/>
    <property type="project" value="InterPro"/>
</dbReference>
<dbReference type="Pfam" id="PF01535">
    <property type="entry name" value="PPR"/>
    <property type="match status" value="7"/>
</dbReference>
<dbReference type="EMBL" id="CM035417">
    <property type="protein sequence ID" value="KAH7423041.1"/>
    <property type="molecule type" value="Genomic_DNA"/>
</dbReference>
<feature type="repeat" description="PPR" evidence="2">
    <location>
        <begin position="283"/>
        <end position="317"/>
    </location>
</feature>
<dbReference type="InterPro" id="IPR046960">
    <property type="entry name" value="PPR_At4g14850-like_plant"/>
</dbReference>
<feature type="repeat" description="PPR" evidence="2">
    <location>
        <begin position="895"/>
        <end position="929"/>
    </location>
</feature>
<evidence type="ECO:0000313" key="4">
    <source>
        <dbReference type="Proteomes" id="UP000825935"/>
    </source>
</evidence>
<feature type="repeat" description="PPR" evidence="2">
    <location>
        <begin position="487"/>
        <end position="521"/>
    </location>
</feature>
<evidence type="ECO:0000256" key="1">
    <source>
        <dbReference type="ARBA" id="ARBA00022737"/>
    </source>
</evidence>
<protein>
    <recommendedName>
        <fullName evidence="5">Pentatricopeptide repeat-containing protein</fullName>
    </recommendedName>
</protein>
<evidence type="ECO:0008006" key="5">
    <source>
        <dbReference type="Google" id="ProtNLM"/>
    </source>
</evidence>